<dbReference type="AlphaFoldDB" id="W4QIV1"/>
<keyword evidence="2" id="KW-0178">Competence</keyword>
<comment type="caution">
    <text evidence="4">The sequence shown here is derived from an EMBL/GenBank/DDBJ whole genome shotgun (WGS) entry which is preliminary data.</text>
</comment>
<dbReference type="Pfam" id="PF15980">
    <property type="entry name" value="ComGF"/>
    <property type="match status" value="1"/>
</dbReference>
<comment type="subcellular location">
    <subcellularLocation>
        <location evidence="1">Cell surface</location>
    </subcellularLocation>
</comment>
<keyword evidence="3" id="KW-1133">Transmembrane helix</keyword>
<dbReference type="GO" id="GO:0009986">
    <property type="term" value="C:cell surface"/>
    <property type="evidence" value="ECO:0007669"/>
    <property type="project" value="UniProtKB-SubCell"/>
</dbReference>
<keyword evidence="3" id="KW-0812">Transmembrane</keyword>
<dbReference type="Pfam" id="PF07963">
    <property type="entry name" value="N_methyl"/>
    <property type="match status" value="1"/>
</dbReference>
<proteinExistence type="predicted"/>
<dbReference type="InterPro" id="IPR012902">
    <property type="entry name" value="N_methyl_site"/>
</dbReference>
<dbReference type="OrthoDB" id="2917094at2"/>
<dbReference type="EMBL" id="BAUU01000025">
    <property type="protein sequence ID" value="GAE31842.1"/>
    <property type="molecule type" value="Genomic_DNA"/>
</dbReference>
<sequence length="149" mass="17187">MNIASLLRTNKGFTLFEMLIVLMILLVVVSIIPFILTTVIEQTKPGNVTEQEVAVFFQYLARDVREAVLVDFNQDHLVLTKGNEDVIRYQMWNENRVRRNVNGLGHVLMLEDVVMFQCDEMEAVVHCIVELENGQSYEKSMIPMLKVLE</sequence>
<evidence type="ECO:0000313" key="4">
    <source>
        <dbReference type="EMBL" id="GAE31842.1"/>
    </source>
</evidence>
<dbReference type="RefSeq" id="WP_035345973.1">
    <property type="nucleotide sequence ID" value="NZ_BAUU01000025.1"/>
</dbReference>
<accession>W4QIV1</accession>
<name>W4QIV1_9BACI</name>
<evidence type="ECO:0000256" key="2">
    <source>
        <dbReference type="ARBA" id="ARBA00023287"/>
    </source>
</evidence>
<dbReference type="InterPro" id="IPR016977">
    <property type="entry name" value="ComGF"/>
</dbReference>
<keyword evidence="3" id="KW-0472">Membrane</keyword>
<feature type="transmembrane region" description="Helical" evidence="3">
    <location>
        <begin position="12"/>
        <end position="36"/>
    </location>
</feature>
<dbReference type="STRING" id="1236971.JCM9152_3337"/>
<gene>
    <name evidence="4" type="ORF">JCM9152_3337</name>
</gene>
<protein>
    <submittedName>
        <fullName evidence="4">DNA transport machinery</fullName>
    </submittedName>
</protein>
<reference evidence="4" key="1">
    <citation type="journal article" date="2014" name="Genome Announc.">
        <title>Draft Genome Sequences of Three Alkaliphilic Bacillus Strains, Bacillus wakoensis JCM 9140T, Bacillus akibai JCM 9157T, and Bacillus hemicellulosilyticus JCM 9152T.</title>
        <authorList>
            <person name="Yuki M."/>
            <person name="Oshima K."/>
            <person name="Suda W."/>
            <person name="Oshida Y."/>
            <person name="Kitamura K."/>
            <person name="Iida T."/>
            <person name="Hattori M."/>
            <person name="Ohkuma M."/>
        </authorList>
    </citation>
    <scope>NUCLEOTIDE SEQUENCE [LARGE SCALE GENOMIC DNA]</scope>
    <source>
        <strain evidence="4">JCM 9152</strain>
    </source>
</reference>
<dbReference type="NCBIfam" id="NF041002">
    <property type="entry name" value="pilin_ComGF"/>
    <property type="match status" value="1"/>
</dbReference>
<dbReference type="Proteomes" id="UP000018895">
    <property type="component" value="Unassembled WGS sequence"/>
</dbReference>
<evidence type="ECO:0000313" key="5">
    <source>
        <dbReference type="Proteomes" id="UP000018895"/>
    </source>
</evidence>
<dbReference type="NCBIfam" id="TIGR02532">
    <property type="entry name" value="IV_pilin_GFxxxE"/>
    <property type="match status" value="1"/>
</dbReference>
<evidence type="ECO:0000256" key="1">
    <source>
        <dbReference type="ARBA" id="ARBA00004241"/>
    </source>
</evidence>
<evidence type="ECO:0000256" key="3">
    <source>
        <dbReference type="SAM" id="Phobius"/>
    </source>
</evidence>
<dbReference type="GO" id="GO:0030420">
    <property type="term" value="P:establishment of competence for transformation"/>
    <property type="evidence" value="ECO:0007669"/>
    <property type="project" value="UniProtKB-KW"/>
</dbReference>
<keyword evidence="5" id="KW-1185">Reference proteome</keyword>
<organism evidence="4 5">
    <name type="scientific">Halalkalibacter hemicellulosilyticusJCM 9152</name>
    <dbReference type="NCBI Taxonomy" id="1236971"/>
    <lineage>
        <taxon>Bacteria</taxon>
        <taxon>Bacillati</taxon>
        <taxon>Bacillota</taxon>
        <taxon>Bacilli</taxon>
        <taxon>Bacillales</taxon>
        <taxon>Bacillaceae</taxon>
        <taxon>Halalkalibacter</taxon>
    </lineage>
</organism>